<dbReference type="EMBL" id="CP013747">
    <property type="protein sequence ID" value="ALV41454.1"/>
    <property type="molecule type" value="Genomic_DNA"/>
</dbReference>
<organism evidence="3">
    <name type="scientific">Pseudarthrobacter sulfonivorans</name>
    <dbReference type="NCBI Taxonomy" id="121292"/>
    <lineage>
        <taxon>Bacteria</taxon>
        <taxon>Bacillati</taxon>
        <taxon>Actinomycetota</taxon>
        <taxon>Actinomycetes</taxon>
        <taxon>Micrococcales</taxon>
        <taxon>Micrococcaceae</taxon>
        <taxon>Pseudarthrobacter</taxon>
    </lineage>
</organism>
<dbReference type="GO" id="GO:0016787">
    <property type="term" value="F:hydrolase activity"/>
    <property type="evidence" value="ECO:0007669"/>
    <property type="project" value="InterPro"/>
</dbReference>
<dbReference type="InterPro" id="IPR029058">
    <property type="entry name" value="AB_hydrolase_fold"/>
</dbReference>
<evidence type="ECO:0000313" key="3">
    <source>
        <dbReference type="EMBL" id="ALV41454.1"/>
    </source>
</evidence>
<feature type="region of interest" description="Disordered" evidence="1">
    <location>
        <begin position="59"/>
        <end position="79"/>
    </location>
</feature>
<dbReference type="Pfam" id="PF02129">
    <property type="entry name" value="Peptidase_S15"/>
    <property type="match status" value="1"/>
</dbReference>
<dbReference type="InterPro" id="IPR000383">
    <property type="entry name" value="Xaa-Pro-like_dom"/>
</dbReference>
<evidence type="ECO:0000313" key="4">
    <source>
        <dbReference type="Proteomes" id="UP000065151"/>
    </source>
</evidence>
<sequence>MPTTAGLATLTEFDVPIPMRDGVVLRANITRPADGEPAPVLLIRSPYPLEAIRFEVDTIGRGPPRASPSWSRAPRHRGL</sequence>
<feature type="compositionally biased region" description="Low complexity" evidence="1">
    <location>
        <begin position="60"/>
        <end position="72"/>
    </location>
</feature>
<dbReference type="Gene3D" id="3.40.50.1820">
    <property type="entry name" value="alpha/beta hydrolase"/>
    <property type="match status" value="1"/>
</dbReference>
<gene>
    <name evidence="3" type="ORF">AU252_10080</name>
</gene>
<accession>A0A0U3Q499</accession>
<dbReference type="AlphaFoldDB" id="A0A0U3Q499"/>
<protein>
    <recommendedName>
        <fullName evidence="2">Xaa-Pro dipeptidyl-peptidase-like domain-containing protein</fullName>
    </recommendedName>
</protein>
<name>A0A0U3Q499_9MICC</name>
<dbReference type="STRING" id="121292.AU252_10080"/>
<dbReference type="KEGG" id="psul:AU252_10080"/>
<feature type="domain" description="Xaa-Pro dipeptidyl-peptidase-like" evidence="2">
    <location>
        <begin position="21"/>
        <end position="48"/>
    </location>
</feature>
<reference evidence="3 4" key="1">
    <citation type="submission" date="2015-12" db="EMBL/GenBank/DDBJ databases">
        <authorList>
            <person name="Shamseldin A."/>
            <person name="Moawad H."/>
            <person name="Abd El-Rahim W.M."/>
            <person name="Sadowsky M.J."/>
        </authorList>
    </citation>
    <scope>NUCLEOTIDE SEQUENCE [LARGE SCALE GENOMIC DNA]</scope>
    <source>
        <strain evidence="3 4">Ar51</strain>
    </source>
</reference>
<dbReference type="SUPFAM" id="SSF53474">
    <property type="entry name" value="alpha/beta-Hydrolases"/>
    <property type="match status" value="1"/>
</dbReference>
<evidence type="ECO:0000259" key="2">
    <source>
        <dbReference type="Pfam" id="PF02129"/>
    </source>
</evidence>
<evidence type="ECO:0000256" key="1">
    <source>
        <dbReference type="SAM" id="MobiDB-lite"/>
    </source>
</evidence>
<dbReference type="Proteomes" id="UP000065151">
    <property type="component" value="Chromosome"/>
</dbReference>
<proteinExistence type="predicted"/>